<name>A0A975BSF1_9BACT</name>
<organism evidence="1 2">
    <name type="scientific">Desulfonema magnum</name>
    <dbReference type="NCBI Taxonomy" id="45655"/>
    <lineage>
        <taxon>Bacteria</taxon>
        <taxon>Pseudomonadati</taxon>
        <taxon>Thermodesulfobacteriota</taxon>
        <taxon>Desulfobacteria</taxon>
        <taxon>Desulfobacterales</taxon>
        <taxon>Desulfococcaceae</taxon>
        <taxon>Desulfonema</taxon>
    </lineage>
</organism>
<sequence length="66" mass="7876">MKELIFRNIIIKVGYEKNMLFQNQQIEKFSQAHFHRRDEMKIQHCFQNITTAKGHLPAFHFSDPSG</sequence>
<protein>
    <submittedName>
        <fullName evidence="1">Uncharacterized protein</fullName>
    </submittedName>
</protein>
<dbReference type="AlphaFoldDB" id="A0A975BSF1"/>
<dbReference type="KEGG" id="dmm:dnm_062810"/>
<reference evidence="1" key="1">
    <citation type="journal article" date="2021" name="Microb. Physiol.">
        <title>Proteogenomic Insights into the Physiology of Marine, Sulfate-Reducing, Filamentous Desulfonema limicola and Desulfonema magnum.</title>
        <authorList>
            <person name="Schnaars V."/>
            <person name="Wohlbrand L."/>
            <person name="Scheve S."/>
            <person name="Hinrichs C."/>
            <person name="Reinhardt R."/>
            <person name="Rabus R."/>
        </authorList>
    </citation>
    <scope>NUCLEOTIDE SEQUENCE</scope>
    <source>
        <strain evidence="1">4be13</strain>
    </source>
</reference>
<evidence type="ECO:0000313" key="2">
    <source>
        <dbReference type="Proteomes" id="UP000663722"/>
    </source>
</evidence>
<keyword evidence="2" id="KW-1185">Reference proteome</keyword>
<dbReference type="EMBL" id="CP061800">
    <property type="protein sequence ID" value="QTA90220.1"/>
    <property type="molecule type" value="Genomic_DNA"/>
</dbReference>
<accession>A0A975BSF1</accession>
<evidence type="ECO:0000313" key="1">
    <source>
        <dbReference type="EMBL" id="QTA90220.1"/>
    </source>
</evidence>
<proteinExistence type="predicted"/>
<gene>
    <name evidence="1" type="ORF">dnm_062810</name>
</gene>
<dbReference type="Proteomes" id="UP000663722">
    <property type="component" value="Chromosome"/>
</dbReference>